<dbReference type="RefSeq" id="WP_010751824.1">
    <property type="nucleotide sequence ID" value="NZ_BJWF01000075.1"/>
</dbReference>
<reference evidence="2 3" key="1">
    <citation type="submission" date="2019-07" db="EMBL/GenBank/DDBJ databases">
        <title>Whole genome shotgun sequence of Enterococcus villorum NBRC 100699.</title>
        <authorList>
            <person name="Hosoyama A."/>
            <person name="Uohara A."/>
            <person name="Ohji S."/>
            <person name="Ichikawa N."/>
        </authorList>
    </citation>
    <scope>NUCLEOTIDE SEQUENCE [LARGE SCALE GENOMIC DNA]</scope>
    <source>
        <strain evidence="2 3">NBRC 100699</strain>
    </source>
</reference>
<evidence type="ECO:0000313" key="3">
    <source>
        <dbReference type="Proteomes" id="UP000321830"/>
    </source>
</evidence>
<keyword evidence="1" id="KW-0812">Transmembrane</keyword>
<feature type="transmembrane region" description="Helical" evidence="1">
    <location>
        <begin position="151"/>
        <end position="176"/>
    </location>
</feature>
<protein>
    <submittedName>
        <fullName evidence="2">Uncharacterized protein</fullName>
    </submittedName>
</protein>
<organism evidence="2 3">
    <name type="scientific">Enterococcus villorum</name>
    <dbReference type="NCBI Taxonomy" id="112904"/>
    <lineage>
        <taxon>Bacteria</taxon>
        <taxon>Bacillati</taxon>
        <taxon>Bacillota</taxon>
        <taxon>Bacilli</taxon>
        <taxon>Lactobacillales</taxon>
        <taxon>Enterococcaceae</taxon>
        <taxon>Enterococcus</taxon>
    </lineage>
</organism>
<evidence type="ECO:0000256" key="1">
    <source>
        <dbReference type="SAM" id="Phobius"/>
    </source>
</evidence>
<feature type="transmembrane region" description="Helical" evidence="1">
    <location>
        <begin position="121"/>
        <end position="145"/>
    </location>
</feature>
<feature type="transmembrane region" description="Helical" evidence="1">
    <location>
        <begin position="42"/>
        <end position="60"/>
    </location>
</feature>
<gene>
    <name evidence="2" type="ORF">EVI01_26540</name>
</gene>
<dbReference type="Proteomes" id="UP000321830">
    <property type="component" value="Unassembled WGS sequence"/>
</dbReference>
<dbReference type="EMBL" id="BJWF01000075">
    <property type="protein sequence ID" value="GEL93317.1"/>
    <property type="molecule type" value="Genomic_DNA"/>
</dbReference>
<name>A0A511J5N6_9ENTE</name>
<accession>A0A511J5N6</accession>
<dbReference type="AlphaFoldDB" id="A0A511J5N6"/>
<feature type="transmembrane region" description="Helical" evidence="1">
    <location>
        <begin position="66"/>
        <end position="88"/>
    </location>
</feature>
<proteinExistence type="predicted"/>
<keyword evidence="1" id="KW-1133">Transmembrane helix</keyword>
<evidence type="ECO:0000313" key="2">
    <source>
        <dbReference type="EMBL" id="GEL93317.1"/>
    </source>
</evidence>
<comment type="caution">
    <text evidence="2">The sequence shown here is derived from an EMBL/GenBank/DDBJ whole genome shotgun (WGS) entry which is preliminary data.</text>
</comment>
<sequence>MLTKHFKYIRKVSRRHFNDVKKAIERKDYYWLDRVNVVHNELILIFCIVFSIFYMCGKFLSIRNSISDTITISSIILGVIGVLIGLLISMKEDSTFFVNAAKAGKDAFFYKSLMLKLRNAFLTNLFFVVLTLTLNLILPAVSFLLKSTFLIFWSYLFLKTLWQVMYLIILITKIITYEPPKENKLRKKS</sequence>
<keyword evidence="1" id="KW-0472">Membrane</keyword>